<dbReference type="Pfam" id="PF03352">
    <property type="entry name" value="Adenine_glyco"/>
    <property type="match status" value="1"/>
</dbReference>
<dbReference type="PANTHER" id="PTHR31116:SF29">
    <property type="entry name" value="DNA GLYCOSYLASE SUPERFAMILY PROTEIN"/>
    <property type="match status" value="1"/>
</dbReference>
<name>A0ABP0UB83_9BRYO</name>
<dbReference type="Proteomes" id="UP001497512">
    <property type="component" value="Chromosome 2"/>
</dbReference>
<dbReference type="Gene3D" id="1.10.340.30">
    <property type="entry name" value="Hypothetical protein, domain 2"/>
    <property type="match status" value="1"/>
</dbReference>
<dbReference type="InterPro" id="IPR011257">
    <property type="entry name" value="DNA_glycosylase"/>
</dbReference>
<dbReference type="EMBL" id="OZ019894">
    <property type="protein sequence ID" value="CAK9216961.1"/>
    <property type="molecule type" value="Genomic_DNA"/>
</dbReference>
<evidence type="ECO:0000313" key="2">
    <source>
        <dbReference type="EMBL" id="CAK9216961.1"/>
    </source>
</evidence>
<keyword evidence="3" id="KW-1185">Reference proteome</keyword>
<protein>
    <recommendedName>
        <fullName evidence="4">DNA-3-methyladenine glycosylase I</fullName>
    </recommendedName>
</protein>
<feature type="compositionally biased region" description="Polar residues" evidence="1">
    <location>
        <begin position="382"/>
        <end position="404"/>
    </location>
</feature>
<feature type="region of interest" description="Disordered" evidence="1">
    <location>
        <begin position="7"/>
        <end position="83"/>
    </location>
</feature>
<evidence type="ECO:0000313" key="3">
    <source>
        <dbReference type="Proteomes" id="UP001497512"/>
    </source>
</evidence>
<dbReference type="PANTHER" id="PTHR31116">
    <property type="entry name" value="OS04G0501200 PROTEIN"/>
    <property type="match status" value="1"/>
</dbReference>
<gene>
    <name evidence="2" type="ORF">CSSPTR1EN2_LOCUS13732</name>
</gene>
<evidence type="ECO:0000256" key="1">
    <source>
        <dbReference type="SAM" id="MobiDB-lite"/>
    </source>
</evidence>
<organism evidence="2 3">
    <name type="scientific">Sphagnum troendelagicum</name>
    <dbReference type="NCBI Taxonomy" id="128251"/>
    <lineage>
        <taxon>Eukaryota</taxon>
        <taxon>Viridiplantae</taxon>
        <taxon>Streptophyta</taxon>
        <taxon>Embryophyta</taxon>
        <taxon>Bryophyta</taxon>
        <taxon>Sphagnophytina</taxon>
        <taxon>Sphagnopsida</taxon>
        <taxon>Sphagnales</taxon>
        <taxon>Sphagnaceae</taxon>
        <taxon>Sphagnum</taxon>
    </lineage>
</organism>
<dbReference type="InterPro" id="IPR005019">
    <property type="entry name" value="Adenine_glyco"/>
</dbReference>
<evidence type="ECO:0008006" key="4">
    <source>
        <dbReference type="Google" id="ProtNLM"/>
    </source>
</evidence>
<sequence>MCCSMVVVSDDMDHGSRLKTRSQTPSRTPAKVLPSKKINSSSKSQNPTMSSSSSSSMLTPVQKESVRSVSAGPRERPVNTPLVALLPSGVLTAQKGGRSKTPNRLQASSMWSSASVSSLKKLCSTVTPTPAAQAVGSTQALSSSRKLRISGYGRNPCLVKASCIVPEGQLLPHVSPPTFSAKKRCGWITSQSDEAYIAYHDEEWGVPVHDDKLLFELLVLEGAQAEMSRPRILSLRENFRARFEDFDPAVVAKYDEEKIAALKSDSSICIPESKVRGAVENAKRILEVVDEYGSFSSFLWGFVNNKPTVSHYKLQKQVPVKTPKSEALSKELVRRGFQFVGPTVMCSVMQAAGLVNDHLVCCFRHQECSDLAGIKDSRKGSDTQTQMYRQHSSQPVNNRPSQDPTSWVDACNFPYLPGFPSPFELTPSFSLARLPIIDETWERDTNTDEEEHGFI</sequence>
<feature type="compositionally biased region" description="Low complexity" evidence="1">
    <location>
        <begin position="35"/>
        <end position="56"/>
    </location>
</feature>
<reference evidence="2" key="1">
    <citation type="submission" date="2024-02" db="EMBL/GenBank/DDBJ databases">
        <authorList>
            <consortium name="ELIXIR-Norway"/>
            <consortium name="Elixir Norway"/>
        </authorList>
    </citation>
    <scope>NUCLEOTIDE SEQUENCE</scope>
</reference>
<proteinExistence type="predicted"/>
<dbReference type="SUPFAM" id="SSF48150">
    <property type="entry name" value="DNA-glycosylase"/>
    <property type="match status" value="1"/>
</dbReference>
<accession>A0ABP0UB83</accession>
<feature type="region of interest" description="Disordered" evidence="1">
    <location>
        <begin position="379"/>
        <end position="404"/>
    </location>
</feature>